<evidence type="ECO:0000256" key="5">
    <source>
        <dbReference type="ARBA" id="ARBA00023237"/>
    </source>
</evidence>
<accession>A0ABQ6PAJ4</accession>
<evidence type="ECO:0000313" key="7">
    <source>
        <dbReference type="EMBL" id="GMM61816.1"/>
    </source>
</evidence>
<keyword evidence="3" id="KW-0812">Transmembrane</keyword>
<keyword evidence="4" id="KW-0472">Membrane</keyword>
<evidence type="ECO:0000256" key="2">
    <source>
        <dbReference type="ARBA" id="ARBA00022452"/>
    </source>
</evidence>
<organism evidence="7 8">
    <name type="scientific">Novosphingobium pituita</name>
    <dbReference type="NCBI Taxonomy" id="3056842"/>
    <lineage>
        <taxon>Bacteria</taxon>
        <taxon>Pseudomonadati</taxon>
        <taxon>Pseudomonadota</taxon>
        <taxon>Alphaproteobacteria</taxon>
        <taxon>Sphingomonadales</taxon>
        <taxon>Sphingomonadaceae</taxon>
        <taxon>Novosphingobium</taxon>
    </lineage>
</organism>
<keyword evidence="6" id="KW-0732">Signal</keyword>
<evidence type="ECO:0000256" key="3">
    <source>
        <dbReference type="ARBA" id="ARBA00022692"/>
    </source>
</evidence>
<feature type="chain" id="PRO_5047244219" description="Transporter" evidence="6">
    <location>
        <begin position="25"/>
        <end position="432"/>
    </location>
</feature>
<comment type="caution">
    <text evidence="7">The sequence shown here is derived from an EMBL/GenBank/DDBJ whole genome shotgun (WGS) entry which is preliminary data.</text>
</comment>
<dbReference type="Proteomes" id="UP001187221">
    <property type="component" value="Unassembled WGS sequence"/>
</dbReference>
<keyword evidence="5" id="KW-0998">Cell outer membrane</keyword>
<evidence type="ECO:0008006" key="9">
    <source>
        <dbReference type="Google" id="ProtNLM"/>
    </source>
</evidence>
<name>A0ABQ6PAJ4_9SPHN</name>
<evidence type="ECO:0000256" key="6">
    <source>
        <dbReference type="SAM" id="SignalP"/>
    </source>
</evidence>
<sequence>MHPFRMSVSALALFALAFSAPALAAPEIPPANLPPEAAVVAALDNHPTVEAAGARVDAARAAARMLAKGTQEVTVNGSVQFRTAYDEQFRGTSSNQTFPEFDGSVQRPFRLPGKGRLDREAGALGIEVAHNRMEDSRHQASLMLVQLWFDWLTAGELHRTDMANLAVLDRALAAVTRRKALRDAADLDVDQARAARDGAQGAAAMSQADVDQARVLLAANFPDLPLPVEPPALGDIPTPATDLVTLRDLVVSRSHEIGAADREAARLGTLARRAQRDRIADPSLGLRVFSERGGQERGAGLTLSIPIGGGYRKAAAQEAGAQASAGMLDLVNVRRQVEAMANGDLANARGRRTAWEGIAASARSTAQAAERTARGQELGAIDLADALLARRQAHDAARLEVAARAEAIRAVIKLEIDSHVIWADEDVDEHPN</sequence>
<evidence type="ECO:0000313" key="8">
    <source>
        <dbReference type="Proteomes" id="UP001187221"/>
    </source>
</evidence>
<comment type="subcellular location">
    <subcellularLocation>
        <location evidence="1">Cell outer membrane</location>
    </subcellularLocation>
</comment>
<dbReference type="PANTHER" id="PTHR30026">
    <property type="entry name" value="OUTER MEMBRANE PROTEIN TOLC"/>
    <property type="match status" value="1"/>
</dbReference>
<keyword evidence="8" id="KW-1185">Reference proteome</keyword>
<dbReference type="RefSeq" id="WP_317975465.1">
    <property type="nucleotide sequence ID" value="NZ_BTFW01000001.1"/>
</dbReference>
<proteinExistence type="predicted"/>
<dbReference type="PANTHER" id="PTHR30026:SF20">
    <property type="entry name" value="OUTER MEMBRANE PROTEIN TOLC"/>
    <property type="match status" value="1"/>
</dbReference>
<evidence type="ECO:0000256" key="1">
    <source>
        <dbReference type="ARBA" id="ARBA00004442"/>
    </source>
</evidence>
<feature type="signal peptide" evidence="6">
    <location>
        <begin position="1"/>
        <end position="24"/>
    </location>
</feature>
<keyword evidence="2" id="KW-1134">Transmembrane beta strand</keyword>
<evidence type="ECO:0000256" key="4">
    <source>
        <dbReference type="ARBA" id="ARBA00023136"/>
    </source>
</evidence>
<dbReference type="InterPro" id="IPR051906">
    <property type="entry name" value="TolC-like"/>
</dbReference>
<dbReference type="EMBL" id="BTFW01000001">
    <property type="protein sequence ID" value="GMM61816.1"/>
    <property type="molecule type" value="Genomic_DNA"/>
</dbReference>
<reference evidence="7 8" key="1">
    <citation type="submission" date="2023-06" db="EMBL/GenBank/DDBJ databases">
        <title>Draft genome sequence of Novosphingobium sp. strain IK01.</title>
        <authorList>
            <person name="Hatamoto M."/>
            <person name="Ikarashi T."/>
            <person name="Yamaguchi T."/>
        </authorList>
    </citation>
    <scope>NUCLEOTIDE SEQUENCE [LARGE SCALE GENOMIC DNA]</scope>
    <source>
        <strain evidence="7 8">IK01</strain>
    </source>
</reference>
<dbReference type="Gene3D" id="1.20.1600.10">
    <property type="entry name" value="Outer membrane efflux proteins (OEP)"/>
    <property type="match status" value="1"/>
</dbReference>
<protein>
    <recommendedName>
        <fullName evidence="9">Transporter</fullName>
    </recommendedName>
</protein>
<gene>
    <name evidence="7" type="ORF">NUTIK01_25930</name>
</gene>
<dbReference type="SUPFAM" id="SSF56954">
    <property type="entry name" value="Outer membrane efflux proteins (OEP)"/>
    <property type="match status" value="1"/>
</dbReference>